<reference evidence="2 5" key="2">
    <citation type="submission" date="2018-07" db="EMBL/GenBank/DDBJ databases">
        <title>Genome sequences of Haloplanus sp. CBA1113.</title>
        <authorList>
            <person name="Kim Y.B."/>
            <person name="Roh S.W."/>
        </authorList>
    </citation>
    <scope>NUCLEOTIDE SEQUENCE [LARGE SCALE GENOMIC DNA]</scope>
    <source>
        <strain evidence="2 5">CBA1113</strain>
    </source>
</reference>
<dbReference type="KEGG" id="haj:DU500_16705"/>
<feature type="transmembrane region" description="Helical" evidence="1">
    <location>
        <begin position="138"/>
        <end position="158"/>
    </location>
</feature>
<keyword evidence="5" id="KW-1185">Reference proteome</keyword>
<reference evidence="3 4" key="1">
    <citation type="submission" date="2018-07" db="EMBL/GenBank/DDBJ databases">
        <title>Genome sequences of Haloplanus sp. CBA1112.</title>
        <authorList>
            <person name="Kim Y.B."/>
            <person name="Roh S.W."/>
        </authorList>
    </citation>
    <scope>NUCLEOTIDE SEQUENCE [LARGE SCALE GENOMIC DNA]</scope>
    <source>
        <strain evidence="3 4">CBA1112</strain>
    </source>
</reference>
<evidence type="ECO:0000313" key="5">
    <source>
        <dbReference type="Proteomes" id="UP000253273"/>
    </source>
</evidence>
<name>A0A345E6W5_9EURY</name>
<accession>A0A345E6W5</accession>
<evidence type="ECO:0000313" key="2">
    <source>
        <dbReference type="EMBL" id="AXG07937.1"/>
    </source>
</evidence>
<feature type="transmembrane region" description="Helical" evidence="1">
    <location>
        <begin position="108"/>
        <end position="132"/>
    </location>
</feature>
<proteinExistence type="predicted"/>
<dbReference type="KEGG" id="haq:DU484_16660"/>
<dbReference type="GeneID" id="37288644"/>
<dbReference type="Proteomes" id="UP000253273">
    <property type="component" value="Chromosome"/>
</dbReference>
<dbReference type="InterPro" id="IPR018688">
    <property type="entry name" value="PpoB2-like"/>
</dbReference>
<dbReference type="RefSeq" id="WP_114587058.1">
    <property type="nucleotide sequence ID" value="NZ_CP031148.1"/>
</dbReference>
<dbReference type="AlphaFoldDB" id="A0A345E6W5"/>
<evidence type="ECO:0000313" key="4">
    <source>
        <dbReference type="Proteomes" id="UP000252985"/>
    </source>
</evidence>
<keyword evidence="1" id="KW-0812">Transmembrane</keyword>
<dbReference type="EMBL" id="CP031148">
    <property type="protein sequence ID" value="AXG11352.1"/>
    <property type="molecule type" value="Genomic_DNA"/>
</dbReference>
<feature type="transmembrane region" description="Helical" evidence="1">
    <location>
        <begin position="20"/>
        <end position="40"/>
    </location>
</feature>
<organism evidence="2 5">
    <name type="scientific">Haloplanus rubicundus</name>
    <dbReference type="NCBI Taxonomy" id="1547898"/>
    <lineage>
        <taxon>Archaea</taxon>
        <taxon>Methanobacteriati</taxon>
        <taxon>Methanobacteriota</taxon>
        <taxon>Stenosarchaea group</taxon>
        <taxon>Halobacteria</taxon>
        <taxon>Halobacteriales</taxon>
        <taxon>Haloferacaceae</taxon>
        <taxon>Haloplanus</taxon>
    </lineage>
</organism>
<accession>A0A345EGN0</accession>
<dbReference type="OrthoDB" id="11125at2157"/>
<gene>
    <name evidence="3" type="ORF">DU484_16660</name>
    <name evidence="2" type="ORF">DU500_16705</name>
</gene>
<feature type="transmembrane region" description="Helical" evidence="1">
    <location>
        <begin position="69"/>
        <end position="87"/>
    </location>
</feature>
<evidence type="ECO:0000313" key="3">
    <source>
        <dbReference type="EMBL" id="AXG11352.1"/>
    </source>
</evidence>
<feature type="transmembrane region" description="Helical" evidence="1">
    <location>
        <begin position="241"/>
        <end position="264"/>
    </location>
</feature>
<sequence>MAPGFAARVLPEGRHERRVVALGVYAAALVAWLSMLGRWLPMPSSNMAMDMTDPGVPEAMATGSGPTGWALYLLMWGVMMVAMMYPSSVPLVSMYHRTLDGRGRGERLLRVGAFLGSYTLLWTAVGVVPLAANYAVPVSRVASSGIFIGVTLLLLAAYQLSPYKERCLDHCRTPLGFLLTHSRPGVRGAARMGLDHGAYCLGCCWALFAFMVVVGTMNLVWMAGITLVLSAERTVSWGDRLARTVGVAAGVAGVAVLAATAVGVA</sequence>
<dbReference type="Proteomes" id="UP000252985">
    <property type="component" value="Chromosome"/>
</dbReference>
<dbReference type="Pfam" id="PF09948">
    <property type="entry name" value="PpoB2"/>
    <property type="match status" value="1"/>
</dbReference>
<feature type="transmembrane region" description="Helical" evidence="1">
    <location>
        <begin position="197"/>
        <end position="221"/>
    </location>
</feature>
<keyword evidence="1" id="KW-0472">Membrane</keyword>
<keyword evidence="1" id="KW-1133">Transmembrane helix</keyword>
<protein>
    <submittedName>
        <fullName evidence="2">DUF2182 domain-containing protein</fullName>
    </submittedName>
</protein>
<dbReference type="EMBL" id="CP031150">
    <property type="protein sequence ID" value="AXG07937.1"/>
    <property type="molecule type" value="Genomic_DNA"/>
</dbReference>
<evidence type="ECO:0000256" key="1">
    <source>
        <dbReference type="SAM" id="Phobius"/>
    </source>
</evidence>